<organism evidence="10 12">
    <name type="scientific">Rotaria sordida</name>
    <dbReference type="NCBI Taxonomy" id="392033"/>
    <lineage>
        <taxon>Eukaryota</taxon>
        <taxon>Metazoa</taxon>
        <taxon>Spiralia</taxon>
        <taxon>Gnathifera</taxon>
        <taxon>Rotifera</taxon>
        <taxon>Eurotatoria</taxon>
        <taxon>Bdelloidea</taxon>
        <taxon>Philodinida</taxon>
        <taxon>Philodinidae</taxon>
        <taxon>Rotaria</taxon>
    </lineage>
</organism>
<dbReference type="PANTHER" id="PTHR12883">
    <property type="entry name" value="ADIPOCYTE-SPECIFIC PROTEIN 4-RELATED"/>
    <property type="match status" value="1"/>
</dbReference>
<feature type="compositionally biased region" description="Low complexity" evidence="8">
    <location>
        <begin position="47"/>
        <end position="57"/>
    </location>
</feature>
<feature type="compositionally biased region" description="Basic residues" evidence="8">
    <location>
        <begin position="504"/>
        <end position="520"/>
    </location>
</feature>
<dbReference type="Proteomes" id="UP000663882">
    <property type="component" value="Unassembled WGS sequence"/>
</dbReference>
<dbReference type="AlphaFoldDB" id="A0A814BL25"/>
<feature type="region of interest" description="Disordered" evidence="8">
    <location>
        <begin position="467"/>
        <end position="520"/>
    </location>
</feature>
<dbReference type="EMBL" id="CAJNOO010000390">
    <property type="protein sequence ID" value="CAF0929328.1"/>
    <property type="molecule type" value="Genomic_DNA"/>
</dbReference>
<evidence type="ECO:0000256" key="8">
    <source>
        <dbReference type="SAM" id="MobiDB-lite"/>
    </source>
</evidence>
<sequence length="520" mass="60279">MRSSITIFFVLFNILLCFVWSAAKKLKDEDFSEFDDFDEDEFIVETPSPSSASPLPSKTQSNQPDLTNNDGPSQSSSSKTIEQKNNDDVTIDDDDDLMFDEEEFEASDSFGSSSSSSIPDLKITDVPHNLTGNRWETYHCEAIMIIVLLIYLINFLIGRSKNSRLATIIYNSQHDLLERNFSLVGDNGQTRNIQSTDEQINNDIISNNMHKESESLYILWCSGRISIESMLIEIRFIKRQCLFNSLAALIKSINDMIIYTIDYTKDDIETFVFCLAKKRSAVKLHRDMNDLSQFCSERKNADKRGLSGNYQILSEIGEVSSSIIDNRVVDFIDKFPDALEYIHISDQYTGMKVQNDNQQSSSNSSLNNTNITSNTSNATQQQDALNLSERSVRRILIIAFNLIAFNDRSLQVTTESISSDYLRFVLYLADRINSYRFTSKESKTKAIKNRQRIEEQFLKNVYQQRQEQAQQRREEKRRAEKEKIMQSDDPEKQRKWEEKEHKREMKRRQPKMKQMKIKAM</sequence>
<feature type="region of interest" description="Disordered" evidence="8">
    <location>
        <begin position="42"/>
        <end position="93"/>
    </location>
</feature>
<protein>
    <recommendedName>
        <fullName evidence="6">PAT complex subunit CCDC47</fullName>
    </recommendedName>
    <alternativeName>
        <fullName evidence="7">Coiled-coil domain-containing protein 47</fullName>
    </alternativeName>
</protein>
<dbReference type="GO" id="GO:0032469">
    <property type="term" value="P:endoplasmic reticulum calcium ion homeostasis"/>
    <property type="evidence" value="ECO:0007669"/>
    <property type="project" value="InterPro"/>
</dbReference>
<evidence type="ECO:0000256" key="2">
    <source>
        <dbReference type="ARBA" id="ARBA00022989"/>
    </source>
</evidence>
<dbReference type="GO" id="GO:0005509">
    <property type="term" value="F:calcium ion binding"/>
    <property type="evidence" value="ECO:0007669"/>
    <property type="project" value="InterPro"/>
</dbReference>
<dbReference type="InterPro" id="IPR012879">
    <property type="entry name" value="CCDC47"/>
</dbReference>
<name>A0A814BL25_9BILA</name>
<feature type="region of interest" description="Disordered" evidence="8">
    <location>
        <begin position="354"/>
        <end position="383"/>
    </location>
</feature>
<dbReference type="EMBL" id="CAJOAX010000346">
    <property type="protein sequence ID" value="CAF3572200.1"/>
    <property type="molecule type" value="Genomic_DNA"/>
</dbReference>
<feature type="transmembrane region" description="Helical" evidence="9">
    <location>
        <begin position="6"/>
        <end position="23"/>
    </location>
</feature>
<accession>A0A814BL25</accession>
<keyword evidence="3 9" id="KW-0472">Membrane</keyword>
<proteinExistence type="inferred from homology"/>
<dbReference type="OrthoDB" id="10039147at2759"/>
<feature type="compositionally biased region" description="Basic and acidic residues" evidence="8">
    <location>
        <begin position="470"/>
        <end position="503"/>
    </location>
</feature>
<evidence type="ECO:0000313" key="11">
    <source>
        <dbReference type="EMBL" id="CAF3572200.1"/>
    </source>
</evidence>
<feature type="compositionally biased region" description="Low complexity" evidence="8">
    <location>
        <begin position="354"/>
        <end position="382"/>
    </location>
</feature>
<evidence type="ECO:0000256" key="5">
    <source>
        <dbReference type="ARBA" id="ARBA00034746"/>
    </source>
</evidence>
<evidence type="ECO:0000313" key="10">
    <source>
        <dbReference type="EMBL" id="CAF0929328.1"/>
    </source>
</evidence>
<evidence type="ECO:0000313" key="12">
    <source>
        <dbReference type="Proteomes" id="UP000663882"/>
    </source>
</evidence>
<gene>
    <name evidence="11" type="ORF">OTI717_LOCUS5366</name>
    <name evidence="10" type="ORF">RFH988_LOCUS10449</name>
</gene>
<feature type="transmembrane region" description="Helical" evidence="9">
    <location>
        <begin position="138"/>
        <end position="157"/>
    </location>
</feature>
<comment type="similarity">
    <text evidence="5">Belongs to the CCDC47 family.</text>
</comment>
<evidence type="ECO:0000256" key="7">
    <source>
        <dbReference type="ARBA" id="ARBA00034902"/>
    </source>
</evidence>
<evidence type="ECO:0000256" key="6">
    <source>
        <dbReference type="ARBA" id="ARBA00034875"/>
    </source>
</evidence>
<keyword evidence="2 9" id="KW-1133">Transmembrane helix</keyword>
<dbReference type="PANTHER" id="PTHR12883:SF0">
    <property type="entry name" value="PAT COMPLEX SUBUNIT CCDC47"/>
    <property type="match status" value="1"/>
</dbReference>
<evidence type="ECO:0000256" key="3">
    <source>
        <dbReference type="ARBA" id="ARBA00023136"/>
    </source>
</evidence>
<reference evidence="10" key="1">
    <citation type="submission" date="2021-02" db="EMBL/GenBank/DDBJ databases">
        <authorList>
            <person name="Nowell W R."/>
        </authorList>
    </citation>
    <scope>NUCLEOTIDE SEQUENCE</scope>
</reference>
<keyword evidence="1 9" id="KW-0812">Transmembrane</keyword>
<evidence type="ECO:0000256" key="4">
    <source>
        <dbReference type="ARBA" id="ARBA00034697"/>
    </source>
</evidence>
<dbReference type="Proteomes" id="UP000663823">
    <property type="component" value="Unassembled WGS sequence"/>
</dbReference>
<comment type="caution">
    <text evidence="10">The sequence shown here is derived from an EMBL/GenBank/DDBJ whole genome shotgun (WGS) entry which is preliminary data.</text>
</comment>
<evidence type="ECO:0000256" key="1">
    <source>
        <dbReference type="ARBA" id="ARBA00022692"/>
    </source>
</evidence>
<dbReference type="Pfam" id="PF07946">
    <property type="entry name" value="CCDC47"/>
    <property type="match status" value="1"/>
</dbReference>
<dbReference type="GO" id="GO:0030867">
    <property type="term" value="C:rough endoplasmic reticulum membrane"/>
    <property type="evidence" value="ECO:0007669"/>
    <property type="project" value="UniProtKB-SubCell"/>
</dbReference>
<evidence type="ECO:0000256" key="9">
    <source>
        <dbReference type="SAM" id="Phobius"/>
    </source>
</evidence>
<feature type="compositionally biased region" description="Polar residues" evidence="8">
    <location>
        <begin position="58"/>
        <end position="80"/>
    </location>
</feature>
<comment type="subcellular location">
    <subcellularLocation>
        <location evidence="4">Rough endoplasmic reticulum membrane</location>
        <topology evidence="4">Single-pass type I membrane protein</topology>
    </subcellularLocation>
</comment>